<dbReference type="InterPro" id="IPR000719">
    <property type="entry name" value="Prot_kinase_dom"/>
</dbReference>
<sequence>MNELILDRYKKIDFLSTTPSGDSYQAIDTNFNRKVLLKIIPKTSNDLNKRFRNLITTAGQIIHPNVLTILDYGEDEKYFYLIQEFIDTKNDSLTLSKIKQLDDNDKINIVTDIIDALQFAKESHIIHKNLYFDSLFLTKSLKIKIDNFNLERVITKNNLISELGFSTSSPPFIPPEKIKGKQSTYLSDIFQLGCIIYTLFTGIYPFGEKINDENIQKIKLLKYPDLNLFSNLNNNIKQAIRACLKLSPEQRINSYTELLKLLTETDKKSVTIAKEPFNIIELDNKLYLIVNDNNISPETIEDSLINEGYIIHNNDKILEAIKFSNGSPYLISEFTQKIDLKKFKDVAIEITPDKINAFITLPKNYDFTKDEIIYFLKMNNIKYGIDEKAIDKLIHKKDRLRIPVAKGKPPINGNDAFIIYFFEKDNILKPKESDSDRVDFKEINFIQPVRKNDILCIKIPYTEGIDGIDIYGNRIKAKPGKDIKLPVGKNTYVSSDGLKLISTVDGQITFNGKHVNVVEVIIIHQDVDYSVGNINYHGDVIINGDVLSGFNVIAGGDIKINGIVEGCKVVSEKGTITIKGGIFGKEKAKIQALKKITAEFVQDATLICEGDIEVLDYVRNSNVICSGYFKCTKKTGTVHACSITSSDFIEVDIAGTIPYTKTFLKINPLHQVIIKNKINILNDKKEKLTESFNYIKEQLKKIIIKYGNVEDALLDKEYKLYVERMKTVEDKLHYINEHLLLLEDLFERSIKHTSFIKINKSLYTDVTLRIGNYSIKTTKDHTGLHIIKVEKGQLTLPEEESL</sequence>
<evidence type="ECO:0000313" key="3">
    <source>
        <dbReference type="Proteomes" id="UP000322876"/>
    </source>
</evidence>
<dbReference type="InterPro" id="IPR011009">
    <property type="entry name" value="Kinase-like_dom_sf"/>
</dbReference>
<dbReference type="Gene3D" id="3.30.200.20">
    <property type="entry name" value="Phosphorylase Kinase, domain 1"/>
    <property type="match status" value="1"/>
</dbReference>
<keyword evidence="3" id="KW-1185">Reference proteome</keyword>
<comment type="caution">
    <text evidence="2">The sequence shown here is derived from an EMBL/GenBank/DDBJ whole genome shotgun (WGS) entry which is preliminary data.</text>
</comment>
<dbReference type="OrthoDB" id="9816426at2"/>
<dbReference type="PANTHER" id="PTHR38032">
    <property type="entry name" value="POLYMERASE-RELATED"/>
    <property type="match status" value="1"/>
</dbReference>
<dbReference type="SMART" id="SM00220">
    <property type="entry name" value="S_TKc"/>
    <property type="match status" value="1"/>
</dbReference>
<dbReference type="Proteomes" id="UP000322876">
    <property type="component" value="Unassembled WGS sequence"/>
</dbReference>
<dbReference type="InterPro" id="IPR046865">
    <property type="entry name" value="FapA_b_solenoid"/>
</dbReference>
<dbReference type="CDD" id="cd14014">
    <property type="entry name" value="STKc_PknB_like"/>
    <property type="match status" value="1"/>
</dbReference>
<dbReference type="InterPro" id="IPR005646">
    <property type="entry name" value="FapA"/>
</dbReference>
<feature type="domain" description="Protein kinase" evidence="1">
    <location>
        <begin position="9"/>
        <end position="262"/>
    </location>
</feature>
<reference evidence="2 3" key="1">
    <citation type="submission" date="2019-06" db="EMBL/GenBank/DDBJ databases">
        <title>Genomic insights into carbon and energy metabolism of Deferribacter autotrophicus revealed new metabolic traits in the phylum Deferribacteres.</title>
        <authorList>
            <person name="Slobodkin A.I."/>
            <person name="Slobodkina G.B."/>
            <person name="Allioux M."/>
            <person name="Alain K."/>
            <person name="Jebbar M."/>
            <person name="Shadrin V."/>
            <person name="Kublanov I.V."/>
            <person name="Toshchakov S.V."/>
            <person name="Bonch-Osmolovskaya E.A."/>
        </authorList>
    </citation>
    <scope>NUCLEOTIDE SEQUENCE [LARGE SCALE GENOMIC DNA]</scope>
    <source>
        <strain evidence="2 3">SL50</strain>
    </source>
</reference>
<organism evidence="2 3">
    <name type="scientific">Deferribacter autotrophicus</name>
    <dbReference type="NCBI Taxonomy" id="500465"/>
    <lineage>
        <taxon>Bacteria</taxon>
        <taxon>Pseudomonadati</taxon>
        <taxon>Deferribacterota</taxon>
        <taxon>Deferribacteres</taxon>
        <taxon>Deferribacterales</taxon>
        <taxon>Deferribacteraceae</taxon>
        <taxon>Deferribacter</taxon>
    </lineage>
</organism>
<gene>
    <name evidence="2" type="ORF">FHQ18_09890</name>
</gene>
<dbReference type="Gene3D" id="1.10.510.10">
    <property type="entry name" value="Transferase(Phosphotransferase) domain 1"/>
    <property type="match status" value="1"/>
</dbReference>
<dbReference type="PANTHER" id="PTHR38032:SF1">
    <property type="entry name" value="RNA-BINDING PROTEIN KHPB N-TERMINAL DOMAIN-CONTAINING PROTEIN"/>
    <property type="match status" value="1"/>
</dbReference>
<dbReference type="Pfam" id="PF20250">
    <property type="entry name" value="FapA_N"/>
    <property type="match status" value="1"/>
</dbReference>
<protein>
    <submittedName>
        <fullName evidence="2">DUF342 domain-containing protein</fullName>
    </submittedName>
</protein>
<dbReference type="RefSeq" id="WP_149267021.1">
    <property type="nucleotide sequence ID" value="NZ_VFJB01000008.1"/>
</dbReference>
<proteinExistence type="predicted"/>
<dbReference type="AlphaFoldDB" id="A0A5A8F0G5"/>
<dbReference type="Pfam" id="PF03961">
    <property type="entry name" value="FapA"/>
    <property type="match status" value="1"/>
</dbReference>
<dbReference type="EMBL" id="VFJB01000008">
    <property type="protein sequence ID" value="KAA0257348.1"/>
    <property type="molecule type" value="Genomic_DNA"/>
</dbReference>
<dbReference type="SUPFAM" id="SSF56112">
    <property type="entry name" value="Protein kinase-like (PK-like)"/>
    <property type="match status" value="1"/>
</dbReference>
<dbReference type="Pfam" id="PF00069">
    <property type="entry name" value="Pkinase"/>
    <property type="match status" value="1"/>
</dbReference>
<dbReference type="GO" id="GO:0004672">
    <property type="term" value="F:protein kinase activity"/>
    <property type="evidence" value="ECO:0007669"/>
    <property type="project" value="InterPro"/>
</dbReference>
<name>A0A5A8F0G5_9BACT</name>
<evidence type="ECO:0000313" key="2">
    <source>
        <dbReference type="EMBL" id="KAA0257348.1"/>
    </source>
</evidence>
<dbReference type="InterPro" id="IPR046866">
    <property type="entry name" value="FapA_N"/>
</dbReference>
<evidence type="ECO:0000259" key="1">
    <source>
        <dbReference type="PROSITE" id="PS50011"/>
    </source>
</evidence>
<dbReference type="GO" id="GO:0005524">
    <property type="term" value="F:ATP binding"/>
    <property type="evidence" value="ECO:0007669"/>
    <property type="project" value="InterPro"/>
</dbReference>
<dbReference type="PROSITE" id="PS50011">
    <property type="entry name" value="PROTEIN_KINASE_DOM"/>
    <property type="match status" value="1"/>
</dbReference>
<accession>A0A5A8F0G5</accession>